<evidence type="ECO:0000256" key="5">
    <source>
        <dbReference type="ARBA" id="ARBA00038359"/>
    </source>
</evidence>
<evidence type="ECO:0000256" key="2">
    <source>
        <dbReference type="ARBA" id="ARBA00022692"/>
    </source>
</evidence>
<evidence type="ECO:0000256" key="3">
    <source>
        <dbReference type="ARBA" id="ARBA00022989"/>
    </source>
</evidence>
<evidence type="ECO:0000259" key="7">
    <source>
        <dbReference type="Pfam" id="PF20684"/>
    </source>
</evidence>
<dbReference type="HOGENOM" id="CLU_028200_0_1_1"/>
<evidence type="ECO:0000256" key="6">
    <source>
        <dbReference type="SAM" id="Phobius"/>
    </source>
</evidence>
<keyword evidence="2 6" id="KW-0812">Transmembrane</keyword>
<accession>A0A0A1T2D1</accession>
<comment type="subcellular location">
    <subcellularLocation>
        <location evidence="1">Membrane</location>
        <topology evidence="1">Multi-pass membrane protein</topology>
    </subcellularLocation>
</comment>
<dbReference type="EMBL" id="CDHN01000002">
    <property type="protein sequence ID" value="CEJ88809.1"/>
    <property type="molecule type" value="Genomic_DNA"/>
</dbReference>
<feature type="transmembrane region" description="Helical" evidence="6">
    <location>
        <begin position="52"/>
        <end position="74"/>
    </location>
</feature>
<gene>
    <name evidence="8" type="ORF">VHEMI04838</name>
</gene>
<evidence type="ECO:0000256" key="4">
    <source>
        <dbReference type="ARBA" id="ARBA00023136"/>
    </source>
</evidence>
<sequence length="361" mass="39210">MTQPDILQSPDAIFWRNALVIGCFGAGGLATFAVILRLYACRAYAGKIRAEDTLMAISVLMMWGSAGGALMKAYNGIGIDADKLPEDYNTRLAVGSWIIPKFWSISMACAKISIIIFINRAVQLTRRVNGALFVVALSVYAYTGVVFFFTIFMCQPISFYWDKTKPNGTCVSNETYMVQNIATAIAALVTDLGILIIPMPTILALKLEARKKAAVVGVFGVGILICAVSLTRVIHFFRFDTNHLSTSTVLETLSTILENDLSIICGCAPQIASLFKGFRDSTPYGMGYSGSYNPYGIAFRYPKSVIKTTVSGRGPSSSYAASTWGRNSSEVELNGIEVHTAINQEISESNHHAKISHVSTV</sequence>
<dbReference type="InterPro" id="IPR052337">
    <property type="entry name" value="SAT4-like"/>
</dbReference>
<feature type="transmembrane region" description="Helical" evidence="6">
    <location>
        <begin position="130"/>
        <end position="161"/>
    </location>
</feature>
<evidence type="ECO:0000313" key="9">
    <source>
        <dbReference type="Proteomes" id="UP000039046"/>
    </source>
</evidence>
<dbReference type="Proteomes" id="UP000039046">
    <property type="component" value="Unassembled WGS sequence"/>
</dbReference>
<dbReference type="InterPro" id="IPR049326">
    <property type="entry name" value="Rhodopsin_dom_fungi"/>
</dbReference>
<feature type="transmembrane region" description="Helical" evidence="6">
    <location>
        <begin position="18"/>
        <end position="40"/>
    </location>
</feature>
<feature type="domain" description="Rhodopsin" evidence="7">
    <location>
        <begin position="36"/>
        <end position="276"/>
    </location>
</feature>
<comment type="similarity">
    <text evidence="5">Belongs to the SAT4 family.</text>
</comment>
<keyword evidence="3 6" id="KW-1133">Transmembrane helix</keyword>
<feature type="transmembrane region" description="Helical" evidence="6">
    <location>
        <begin position="94"/>
        <end position="118"/>
    </location>
</feature>
<name>A0A0A1T2D1_9HYPO</name>
<evidence type="ECO:0000313" key="8">
    <source>
        <dbReference type="EMBL" id="CEJ88809.1"/>
    </source>
</evidence>
<dbReference type="PANTHER" id="PTHR33048:SF47">
    <property type="entry name" value="INTEGRAL MEMBRANE PROTEIN-RELATED"/>
    <property type="match status" value="1"/>
</dbReference>
<dbReference type="GO" id="GO:0016020">
    <property type="term" value="C:membrane"/>
    <property type="evidence" value="ECO:0007669"/>
    <property type="project" value="UniProtKB-SubCell"/>
</dbReference>
<organism evidence="8 9">
    <name type="scientific">[Torrubiella] hemipterigena</name>
    <dbReference type="NCBI Taxonomy" id="1531966"/>
    <lineage>
        <taxon>Eukaryota</taxon>
        <taxon>Fungi</taxon>
        <taxon>Dikarya</taxon>
        <taxon>Ascomycota</taxon>
        <taxon>Pezizomycotina</taxon>
        <taxon>Sordariomycetes</taxon>
        <taxon>Hypocreomycetidae</taxon>
        <taxon>Hypocreales</taxon>
        <taxon>Clavicipitaceae</taxon>
        <taxon>Clavicipitaceae incertae sedis</taxon>
        <taxon>'Torrubiella' clade</taxon>
    </lineage>
</organism>
<feature type="transmembrane region" description="Helical" evidence="6">
    <location>
        <begin position="215"/>
        <end position="237"/>
    </location>
</feature>
<evidence type="ECO:0000256" key="1">
    <source>
        <dbReference type="ARBA" id="ARBA00004141"/>
    </source>
</evidence>
<proteinExistence type="inferred from homology"/>
<dbReference type="PANTHER" id="PTHR33048">
    <property type="entry name" value="PTH11-LIKE INTEGRAL MEMBRANE PROTEIN (AFU_ORTHOLOGUE AFUA_5G11245)"/>
    <property type="match status" value="1"/>
</dbReference>
<dbReference type="AlphaFoldDB" id="A0A0A1T2D1"/>
<dbReference type="Pfam" id="PF20684">
    <property type="entry name" value="Fung_rhodopsin"/>
    <property type="match status" value="1"/>
</dbReference>
<dbReference type="STRING" id="1531966.A0A0A1T2D1"/>
<feature type="transmembrane region" description="Helical" evidence="6">
    <location>
        <begin position="181"/>
        <end position="203"/>
    </location>
</feature>
<keyword evidence="4 6" id="KW-0472">Membrane</keyword>
<dbReference type="OrthoDB" id="10017208at2759"/>
<keyword evidence="9" id="KW-1185">Reference proteome</keyword>
<reference evidence="8 9" key="1">
    <citation type="journal article" date="2015" name="Genome Announc.">
        <title>Draft Genome Sequence and Gene Annotation of the Entomopathogenic Fungus Verticillium hemipterigenum.</title>
        <authorList>
            <person name="Horn F."/>
            <person name="Habel A."/>
            <person name="Scharf D.H."/>
            <person name="Dworschak J."/>
            <person name="Brakhage A.A."/>
            <person name="Guthke R."/>
            <person name="Hertweck C."/>
            <person name="Linde J."/>
        </authorList>
    </citation>
    <scope>NUCLEOTIDE SEQUENCE [LARGE SCALE GENOMIC DNA]</scope>
</reference>
<protein>
    <recommendedName>
        <fullName evidence="7">Rhodopsin domain-containing protein</fullName>
    </recommendedName>
</protein>